<keyword evidence="5 8" id="KW-0663">Pyridoxal phosphate</keyword>
<gene>
    <name evidence="10" type="ORF">GHYDROH2_27350</name>
</gene>
<evidence type="ECO:0000256" key="5">
    <source>
        <dbReference type="ARBA" id="ARBA00022898"/>
    </source>
</evidence>
<dbReference type="InterPro" id="IPR000192">
    <property type="entry name" value="Aminotrans_V_dom"/>
</dbReference>
<dbReference type="AlphaFoldDB" id="A0A9W6G2K8"/>
<keyword evidence="4 8" id="KW-0808">Transferase</keyword>
<dbReference type="EC" id="2.8.1.7" evidence="3 8"/>
<organism evidence="10 11">
    <name type="scientific">Geobacter hydrogenophilus</name>
    <dbReference type="NCBI Taxonomy" id="40983"/>
    <lineage>
        <taxon>Bacteria</taxon>
        <taxon>Pseudomonadati</taxon>
        <taxon>Thermodesulfobacteriota</taxon>
        <taxon>Desulfuromonadia</taxon>
        <taxon>Geobacterales</taxon>
        <taxon>Geobacteraceae</taxon>
        <taxon>Geobacter</taxon>
    </lineage>
</organism>
<evidence type="ECO:0000256" key="3">
    <source>
        <dbReference type="ARBA" id="ARBA00012239"/>
    </source>
</evidence>
<comment type="cofactor">
    <cofactor evidence="1 7">
        <name>pyridoxal 5'-phosphate</name>
        <dbReference type="ChEBI" id="CHEBI:597326"/>
    </cofactor>
</comment>
<evidence type="ECO:0000259" key="9">
    <source>
        <dbReference type="Pfam" id="PF00266"/>
    </source>
</evidence>
<comment type="catalytic activity">
    <reaction evidence="6 8">
        <text>(sulfur carrier)-H + L-cysteine = (sulfur carrier)-SH + L-alanine</text>
        <dbReference type="Rhea" id="RHEA:43892"/>
        <dbReference type="Rhea" id="RHEA-COMP:14737"/>
        <dbReference type="Rhea" id="RHEA-COMP:14739"/>
        <dbReference type="ChEBI" id="CHEBI:29917"/>
        <dbReference type="ChEBI" id="CHEBI:35235"/>
        <dbReference type="ChEBI" id="CHEBI:57972"/>
        <dbReference type="ChEBI" id="CHEBI:64428"/>
        <dbReference type="EC" id="2.8.1.7"/>
    </reaction>
</comment>
<protein>
    <recommendedName>
        <fullName evidence="3 8">Cysteine desulfurase</fullName>
        <ecNumber evidence="3 8">2.8.1.7</ecNumber>
    </recommendedName>
</protein>
<evidence type="ECO:0000256" key="7">
    <source>
        <dbReference type="RuleBase" id="RU004504"/>
    </source>
</evidence>
<dbReference type="InterPro" id="IPR015424">
    <property type="entry name" value="PyrdxlP-dep_Trfase"/>
</dbReference>
<evidence type="ECO:0000313" key="11">
    <source>
        <dbReference type="Proteomes" id="UP001144352"/>
    </source>
</evidence>
<reference evidence="10" key="1">
    <citation type="submission" date="2022-12" db="EMBL/GenBank/DDBJ databases">
        <title>Reference genome sequencing for broad-spectrum identification of bacterial and archaeal isolates by mass spectrometry.</title>
        <authorList>
            <person name="Sekiguchi Y."/>
            <person name="Tourlousse D.M."/>
        </authorList>
    </citation>
    <scope>NUCLEOTIDE SEQUENCE</scope>
    <source>
        <strain evidence="10">H2</strain>
    </source>
</reference>
<dbReference type="GO" id="GO:0030170">
    <property type="term" value="F:pyridoxal phosphate binding"/>
    <property type="evidence" value="ECO:0007669"/>
    <property type="project" value="UniProtKB-UniRule"/>
</dbReference>
<dbReference type="GO" id="GO:0031071">
    <property type="term" value="F:cysteine desulfurase activity"/>
    <property type="evidence" value="ECO:0007669"/>
    <property type="project" value="UniProtKB-UniRule"/>
</dbReference>
<dbReference type="CDD" id="cd06453">
    <property type="entry name" value="SufS_like"/>
    <property type="match status" value="1"/>
</dbReference>
<feature type="domain" description="Aminotransferase class V" evidence="9">
    <location>
        <begin position="23"/>
        <end position="382"/>
    </location>
</feature>
<dbReference type="PROSITE" id="PS00595">
    <property type="entry name" value="AA_TRANSFER_CLASS_5"/>
    <property type="match status" value="1"/>
</dbReference>
<dbReference type="InterPro" id="IPR010970">
    <property type="entry name" value="Cys_dSase_SufS"/>
</dbReference>
<dbReference type="InterPro" id="IPR015421">
    <property type="entry name" value="PyrdxlP-dep_Trfase_major"/>
</dbReference>
<dbReference type="PANTHER" id="PTHR43586:SF8">
    <property type="entry name" value="CYSTEINE DESULFURASE 1, CHLOROPLASTIC"/>
    <property type="match status" value="1"/>
</dbReference>
<evidence type="ECO:0000313" key="10">
    <source>
        <dbReference type="EMBL" id="GLI39234.1"/>
    </source>
</evidence>
<dbReference type="NCBIfam" id="TIGR01979">
    <property type="entry name" value="sufS"/>
    <property type="match status" value="1"/>
</dbReference>
<keyword evidence="11" id="KW-1185">Reference proteome</keyword>
<dbReference type="Proteomes" id="UP001144352">
    <property type="component" value="Unassembled WGS sequence"/>
</dbReference>
<dbReference type="PANTHER" id="PTHR43586">
    <property type="entry name" value="CYSTEINE DESULFURASE"/>
    <property type="match status" value="1"/>
</dbReference>
<proteinExistence type="inferred from homology"/>
<dbReference type="RefSeq" id="WP_214185158.1">
    <property type="nucleotide sequence ID" value="NZ_BSDS01000002.1"/>
</dbReference>
<comment type="caution">
    <text evidence="10">The sequence shown here is derived from an EMBL/GenBank/DDBJ whole genome shotgun (WGS) entry which is preliminary data.</text>
</comment>
<dbReference type="Gene3D" id="3.90.1150.10">
    <property type="entry name" value="Aspartate Aminotransferase, domain 1"/>
    <property type="match status" value="1"/>
</dbReference>
<evidence type="ECO:0000256" key="4">
    <source>
        <dbReference type="ARBA" id="ARBA00022679"/>
    </source>
</evidence>
<comment type="similarity">
    <text evidence="2 8">Belongs to the class-V pyridoxal-phosphate-dependent aminotransferase family. Csd subfamily.</text>
</comment>
<dbReference type="InterPro" id="IPR015422">
    <property type="entry name" value="PyrdxlP-dep_Trfase_small"/>
</dbReference>
<dbReference type="Pfam" id="PF00266">
    <property type="entry name" value="Aminotran_5"/>
    <property type="match status" value="1"/>
</dbReference>
<evidence type="ECO:0000256" key="1">
    <source>
        <dbReference type="ARBA" id="ARBA00001933"/>
    </source>
</evidence>
<dbReference type="Gene3D" id="3.40.640.10">
    <property type="entry name" value="Type I PLP-dependent aspartate aminotransferase-like (Major domain)"/>
    <property type="match status" value="1"/>
</dbReference>
<evidence type="ECO:0000256" key="6">
    <source>
        <dbReference type="ARBA" id="ARBA00050776"/>
    </source>
</evidence>
<dbReference type="GO" id="GO:0006534">
    <property type="term" value="P:cysteine metabolic process"/>
    <property type="evidence" value="ECO:0007669"/>
    <property type="project" value="UniProtKB-UniRule"/>
</dbReference>
<sequence>MDIQKIRGDFPIFERRINGKPIVYFDSAATTQKPRQVIDTLSNYYANHCANIHRGVHTLSQESSELYEEARRTVARFINADEREIVFVRNTTEAINLVSTCLKGEGQILSTVTEHHSNLLPWGRSRDVDYVDIDAHGRIDVEDLKGKLQKPTLLVAVTHVSNVLGLINPVEAVIAEARKNGALTLVDAAQSAPHMEIDVKAMGCDFLVFSGHKMLAPSGIGVLYVREELYERMEPYLMGGSTIKEAHLGSYVPEEPPTCYEAGTPNIEGAIALASAIDYLSDIGMENVLAHDKALMALALERMKAIDNVELYGSLDPTDRLSVITFNVKGMGCHGVAKVLNLRENIMIRSGFHCAQPLHDRLGIGPTARMSFYIYNTPEEIELAAELLGKIAEFI</sequence>
<evidence type="ECO:0000256" key="2">
    <source>
        <dbReference type="ARBA" id="ARBA00010447"/>
    </source>
</evidence>
<dbReference type="InterPro" id="IPR020578">
    <property type="entry name" value="Aminotrans_V_PyrdxlP_BS"/>
</dbReference>
<evidence type="ECO:0000256" key="8">
    <source>
        <dbReference type="RuleBase" id="RU004506"/>
    </source>
</evidence>
<name>A0A9W6G2K8_9BACT</name>
<accession>A0A9W6G2K8</accession>
<dbReference type="SUPFAM" id="SSF53383">
    <property type="entry name" value="PLP-dependent transferases"/>
    <property type="match status" value="1"/>
</dbReference>
<comment type="function">
    <text evidence="8">Catalyzes the removal of elemental sulfur and selenium atoms from L-cysteine, L-cystine, L-selenocysteine, and L-selenocystine to produce L-alanine.</text>
</comment>
<dbReference type="EMBL" id="BSDS01000002">
    <property type="protein sequence ID" value="GLI39234.1"/>
    <property type="molecule type" value="Genomic_DNA"/>
</dbReference>